<proteinExistence type="predicted"/>
<dbReference type="Proteomes" id="UP000199301">
    <property type="component" value="Unassembled WGS sequence"/>
</dbReference>
<accession>A0A1H1E2V9</accession>
<dbReference type="InterPro" id="IPR024520">
    <property type="entry name" value="DUF3558"/>
</dbReference>
<keyword evidence="1" id="KW-0732">Signal</keyword>
<name>A0A1H1E2V9_9ACTN</name>
<dbReference type="RefSeq" id="WP_092523796.1">
    <property type="nucleotide sequence ID" value="NZ_FNKO01000002.1"/>
</dbReference>
<gene>
    <name evidence="2" type="ORF">SAMN04489718_2346</name>
</gene>
<dbReference type="STRING" id="995062.SAMN04489718_2346"/>
<dbReference type="Pfam" id="PF12079">
    <property type="entry name" value="DUF3558"/>
    <property type="match status" value="1"/>
</dbReference>
<protein>
    <recommendedName>
        <fullName evidence="4">DUF3558 domain-containing protein</fullName>
    </recommendedName>
</protein>
<keyword evidence="3" id="KW-1185">Reference proteome</keyword>
<feature type="signal peptide" evidence="1">
    <location>
        <begin position="1"/>
        <end position="32"/>
    </location>
</feature>
<dbReference type="AlphaFoldDB" id="A0A1H1E2V9"/>
<evidence type="ECO:0000313" key="3">
    <source>
        <dbReference type="Proteomes" id="UP000199301"/>
    </source>
</evidence>
<dbReference type="EMBL" id="FNKO01000002">
    <property type="protein sequence ID" value="SDQ82940.1"/>
    <property type="molecule type" value="Genomic_DNA"/>
</dbReference>
<sequence length="174" mass="18304">MTNLPTAAPLRAATVTAAAACALLLASCSSGSGQPQSQGTEETSSTPLAGMAPCATLTEQQKKQLDITEPGKISRYDEQTCEWVSRGFDISVYEDKSLEKIRFSDADSKKKTEMSGHDSLLVKYDDGACSLAFAVTENSSVSVNSTADTPGDTATACELVQKAAPMVEQNIPES</sequence>
<evidence type="ECO:0008006" key="4">
    <source>
        <dbReference type="Google" id="ProtNLM"/>
    </source>
</evidence>
<feature type="chain" id="PRO_5039233918" description="DUF3558 domain-containing protein" evidence="1">
    <location>
        <begin position="33"/>
        <end position="174"/>
    </location>
</feature>
<evidence type="ECO:0000256" key="1">
    <source>
        <dbReference type="SAM" id="SignalP"/>
    </source>
</evidence>
<organism evidence="2 3">
    <name type="scientific">Actinopolyspora saharensis</name>
    <dbReference type="NCBI Taxonomy" id="995062"/>
    <lineage>
        <taxon>Bacteria</taxon>
        <taxon>Bacillati</taxon>
        <taxon>Actinomycetota</taxon>
        <taxon>Actinomycetes</taxon>
        <taxon>Actinopolysporales</taxon>
        <taxon>Actinopolysporaceae</taxon>
        <taxon>Actinopolyspora</taxon>
    </lineage>
</organism>
<reference evidence="3" key="1">
    <citation type="submission" date="2016-10" db="EMBL/GenBank/DDBJ databases">
        <authorList>
            <person name="Varghese N."/>
            <person name="Submissions S."/>
        </authorList>
    </citation>
    <scope>NUCLEOTIDE SEQUENCE [LARGE SCALE GENOMIC DNA]</scope>
    <source>
        <strain evidence="3">DSM 45459</strain>
    </source>
</reference>
<dbReference type="OrthoDB" id="5193171at2"/>
<evidence type="ECO:0000313" key="2">
    <source>
        <dbReference type="EMBL" id="SDQ82940.1"/>
    </source>
</evidence>